<dbReference type="Gene3D" id="3.40.50.2300">
    <property type="match status" value="1"/>
</dbReference>
<evidence type="ECO:0000256" key="3">
    <source>
        <dbReference type="ARBA" id="ARBA00023163"/>
    </source>
</evidence>
<dbReference type="SUPFAM" id="SSF52172">
    <property type="entry name" value="CheY-like"/>
    <property type="match status" value="1"/>
</dbReference>
<dbReference type="SMART" id="SM00342">
    <property type="entry name" value="HTH_ARAC"/>
    <property type="match status" value="1"/>
</dbReference>
<evidence type="ECO:0000256" key="2">
    <source>
        <dbReference type="ARBA" id="ARBA00023125"/>
    </source>
</evidence>
<dbReference type="PANTHER" id="PTHR43280:SF28">
    <property type="entry name" value="HTH-TYPE TRANSCRIPTIONAL ACTIVATOR RHAS"/>
    <property type="match status" value="1"/>
</dbReference>
<dbReference type="RefSeq" id="WP_136373215.1">
    <property type="nucleotide sequence ID" value="NZ_SSOB01000052.1"/>
</dbReference>
<keyword evidence="4" id="KW-0597">Phosphoprotein</keyword>
<dbReference type="OrthoDB" id="342399at2"/>
<dbReference type="Gene3D" id="1.10.10.60">
    <property type="entry name" value="Homeodomain-like"/>
    <property type="match status" value="2"/>
</dbReference>
<dbReference type="PROSITE" id="PS50110">
    <property type="entry name" value="RESPONSE_REGULATORY"/>
    <property type="match status" value="1"/>
</dbReference>
<dbReference type="GO" id="GO:0043565">
    <property type="term" value="F:sequence-specific DNA binding"/>
    <property type="evidence" value="ECO:0007669"/>
    <property type="project" value="InterPro"/>
</dbReference>
<dbReference type="PRINTS" id="PR00032">
    <property type="entry name" value="HTHARAC"/>
</dbReference>
<dbReference type="InterPro" id="IPR018060">
    <property type="entry name" value="HTH_AraC"/>
</dbReference>
<dbReference type="PROSITE" id="PS00041">
    <property type="entry name" value="HTH_ARAC_FAMILY_1"/>
    <property type="match status" value="1"/>
</dbReference>
<dbReference type="Pfam" id="PF12833">
    <property type="entry name" value="HTH_18"/>
    <property type="match status" value="1"/>
</dbReference>
<dbReference type="GO" id="GO:0000160">
    <property type="term" value="P:phosphorelay signal transduction system"/>
    <property type="evidence" value="ECO:0007669"/>
    <property type="project" value="InterPro"/>
</dbReference>
<keyword evidence="1" id="KW-0805">Transcription regulation</keyword>
<dbReference type="AlphaFoldDB" id="A0A4S4BI15"/>
<proteinExistence type="predicted"/>
<gene>
    <name evidence="7" type="ORF">E6C55_28380</name>
</gene>
<evidence type="ECO:0000256" key="1">
    <source>
        <dbReference type="ARBA" id="ARBA00023015"/>
    </source>
</evidence>
<evidence type="ECO:0000256" key="4">
    <source>
        <dbReference type="PROSITE-ProRule" id="PRU00169"/>
    </source>
</evidence>
<feature type="modified residue" description="4-aspartylphosphate" evidence="4">
    <location>
        <position position="60"/>
    </location>
</feature>
<evidence type="ECO:0000259" key="6">
    <source>
        <dbReference type="PROSITE" id="PS50110"/>
    </source>
</evidence>
<name>A0A4S4BI15_9BACL</name>
<evidence type="ECO:0000313" key="8">
    <source>
        <dbReference type="Proteomes" id="UP000310636"/>
    </source>
</evidence>
<organism evidence="7 8">
    <name type="scientific">Cohnella fermenti</name>
    <dbReference type="NCBI Taxonomy" id="2565925"/>
    <lineage>
        <taxon>Bacteria</taxon>
        <taxon>Bacillati</taxon>
        <taxon>Bacillota</taxon>
        <taxon>Bacilli</taxon>
        <taxon>Bacillales</taxon>
        <taxon>Paenibacillaceae</taxon>
        <taxon>Cohnella</taxon>
    </lineage>
</organism>
<accession>A0A4S4BI15</accession>
<dbReference type="SMART" id="SM00448">
    <property type="entry name" value="REC"/>
    <property type="match status" value="1"/>
</dbReference>
<dbReference type="InterPro" id="IPR009057">
    <property type="entry name" value="Homeodomain-like_sf"/>
</dbReference>
<dbReference type="InterPro" id="IPR020449">
    <property type="entry name" value="Tscrpt_reg_AraC-type_HTH"/>
</dbReference>
<dbReference type="Proteomes" id="UP000310636">
    <property type="component" value="Unassembled WGS sequence"/>
</dbReference>
<dbReference type="PROSITE" id="PS01124">
    <property type="entry name" value="HTH_ARAC_FAMILY_2"/>
    <property type="match status" value="1"/>
</dbReference>
<sequence>MANELVVDILIVEDEFGVLQGMKNAIERSGLPFGRIYAVGSAEDAESIMRAKLPQIIVTDIVLPRRSGLDLLEAVKGTSKYDPKVIVVSSYNEFEYARRSLLLGAIDYMLKPFEMNDLVAKLATVAQHLTEEHNLRHRHRINEERARVGHKVMRNEHLLGYCTEKTMLQEHIYHFLQLWDLEWLTTSKYRVIAFDTDSELPEHDKEAQLRLFSIGNISEETVERRPFSCLFSNWQHRWVVLTALRDYDDLVRELRENVQSYHRLGLRFGISAAVFSFQSLSDAYHQALAALHRATLEDEPEQHYEDLEQEETASEDIDEQCAAAVLDADPKRLAACVHDKVEQLIREQGAASRRPLGQACLDWLVQLQTSIQERTGLMFNHIPLSLWERLDRFESVSSLKSDIVDYLLPFSEELARRLSPPESERAGNAWIEQAKRAIDEMDAADISLHAVAERLLLHPVWLSQLFKKETGRTFSEYLIDWRLNKAKLLLKESPLKIYEIAEKVGYQDLQHFGKLFKKRVGVSPKEYRFGR</sequence>
<feature type="domain" description="Response regulatory" evidence="6">
    <location>
        <begin position="8"/>
        <end position="126"/>
    </location>
</feature>
<reference evidence="7 8" key="1">
    <citation type="submission" date="2019-04" db="EMBL/GenBank/DDBJ databases">
        <title>Cohnella sp. nov. isolated from preserved vegetables.</title>
        <authorList>
            <person name="Lin S.-Y."/>
            <person name="Hung M.-H."/>
            <person name="Young C.-C."/>
        </authorList>
    </citation>
    <scope>NUCLEOTIDE SEQUENCE [LARGE SCALE GENOMIC DNA]</scope>
    <source>
        <strain evidence="7 8">CC-MHH1044</strain>
    </source>
</reference>
<dbReference type="InterPro" id="IPR018062">
    <property type="entry name" value="HTH_AraC-typ_CS"/>
</dbReference>
<dbReference type="EMBL" id="SSOB01000052">
    <property type="protein sequence ID" value="THF73603.1"/>
    <property type="molecule type" value="Genomic_DNA"/>
</dbReference>
<evidence type="ECO:0000259" key="5">
    <source>
        <dbReference type="PROSITE" id="PS01124"/>
    </source>
</evidence>
<dbReference type="InterPro" id="IPR041522">
    <property type="entry name" value="CdaR_GGDEF"/>
</dbReference>
<dbReference type="Pfam" id="PF00072">
    <property type="entry name" value="Response_reg"/>
    <property type="match status" value="1"/>
</dbReference>
<dbReference type="InterPro" id="IPR001789">
    <property type="entry name" value="Sig_transdc_resp-reg_receiver"/>
</dbReference>
<keyword evidence="3" id="KW-0804">Transcription</keyword>
<protein>
    <submittedName>
        <fullName evidence="7">Response regulator</fullName>
    </submittedName>
</protein>
<dbReference type="PANTHER" id="PTHR43280">
    <property type="entry name" value="ARAC-FAMILY TRANSCRIPTIONAL REGULATOR"/>
    <property type="match status" value="1"/>
</dbReference>
<dbReference type="SUPFAM" id="SSF46689">
    <property type="entry name" value="Homeodomain-like"/>
    <property type="match status" value="2"/>
</dbReference>
<feature type="domain" description="HTH araC/xylS-type" evidence="5">
    <location>
        <begin position="432"/>
        <end position="530"/>
    </location>
</feature>
<keyword evidence="8" id="KW-1185">Reference proteome</keyword>
<dbReference type="Pfam" id="PF17853">
    <property type="entry name" value="GGDEF_2"/>
    <property type="match status" value="1"/>
</dbReference>
<evidence type="ECO:0000313" key="7">
    <source>
        <dbReference type="EMBL" id="THF73603.1"/>
    </source>
</evidence>
<dbReference type="CDD" id="cd17536">
    <property type="entry name" value="REC_YesN-like"/>
    <property type="match status" value="1"/>
</dbReference>
<dbReference type="GO" id="GO:0003700">
    <property type="term" value="F:DNA-binding transcription factor activity"/>
    <property type="evidence" value="ECO:0007669"/>
    <property type="project" value="InterPro"/>
</dbReference>
<keyword evidence="2" id="KW-0238">DNA-binding</keyword>
<dbReference type="InterPro" id="IPR011006">
    <property type="entry name" value="CheY-like_superfamily"/>
</dbReference>
<comment type="caution">
    <text evidence="7">The sequence shown here is derived from an EMBL/GenBank/DDBJ whole genome shotgun (WGS) entry which is preliminary data.</text>
</comment>